<dbReference type="PATRIC" id="fig|632772.20.peg.4207"/>
<evidence type="ECO:0000313" key="2">
    <source>
        <dbReference type="Proteomes" id="UP000002212"/>
    </source>
</evidence>
<dbReference type="AlphaFoldDB" id="C1B9A5"/>
<dbReference type="STRING" id="632772.ROP_40110"/>
<name>C1B9A5_RHOOB</name>
<reference evidence="1 2" key="1">
    <citation type="submission" date="2009-03" db="EMBL/GenBank/DDBJ databases">
        <title>Comparison of the complete genome sequences of Rhodococcus erythropolis PR4 and Rhodococcus opacus B4.</title>
        <authorList>
            <person name="Takarada H."/>
            <person name="Sekine M."/>
            <person name="Hosoyama A."/>
            <person name="Yamada R."/>
            <person name="Fujisawa T."/>
            <person name="Omata S."/>
            <person name="Shimizu A."/>
            <person name="Tsukatani N."/>
            <person name="Tanikawa S."/>
            <person name="Fujita N."/>
            <person name="Harayama S."/>
        </authorList>
    </citation>
    <scope>NUCLEOTIDE SEQUENCE [LARGE SCALE GENOMIC DNA]</scope>
    <source>
        <strain evidence="1 2">B4</strain>
    </source>
</reference>
<protein>
    <submittedName>
        <fullName evidence="1">Uncharacterized protein</fullName>
    </submittedName>
</protein>
<dbReference type="HOGENOM" id="CLU_2619702_0_0_11"/>
<organism evidence="1 2">
    <name type="scientific">Rhodococcus opacus (strain B4)</name>
    <dbReference type="NCBI Taxonomy" id="632772"/>
    <lineage>
        <taxon>Bacteria</taxon>
        <taxon>Bacillati</taxon>
        <taxon>Actinomycetota</taxon>
        <taxon>Actinomycetes</taxon>
        <taxon>Mycobacteriales</taxon>
        <taxon>Nocardiaceae</taxon>
        <taxon>Rhodococcus</taxon>
    </lineage>
</organism>
<dbReference type="Proteomes" id="UP000002212">
    <property type="component" value="Chromosome"/>
</dbReference>
<evidence type="ECO:0000313" key="1">
    <source>
        <dbReference type="EMBL" id="BAH52258.1"/>
    </source>
</evidence>
<accession>C1B9A5</accession>
<dbReference type="EMBL" id="AP011115">
    <property type="protein sequence ID" value="BAH52258.1"/>
    <property type="molecule type" value="Genomic_DNA"/>
</dbReference>
<gene>
    <name evidence="1" type="ordered locus">ROP_40110</name>
</gene>
<sequence length="78" mass="8474">MTDDQAPKKVSVDMPPALADALRYAAVVVVAGDDPDRPDKVRLKIFGGNGRSVCDLAAAQLLREAADDLERMHRERKG</sequence>
<proteinExistence type="predicted"/>
<dbReference type="KEGG" id="rop:ROP_40110"/>
<dbReference type="RefSeq" id="WP_012691195.1">
    <property type="nucleotide sequence ID" value="NC_012522.1"/>
</dbReference>